<accession>A0ACC7MXB4</accession>
<proteinExistence type="predicted"/>
<name>A0ACC7MXB4_9PSED</name>
<protein>
    <submittedName>
        <fullName evidence="1">Type VI secretion system tip protein TssI/VgrG</fullName>
    </submittedName>
</protein>
<evidence type="ECO:0000313" key="2">
    <source>
        <dbReference type="Proteomes" id="UP001622950"/>
    </source>
</evidence>
<dbReference type="EMBL" id="JBJHQE010000040">
    <property type="protein sequence ID" value="MFK9082935.1"/>
    <property type="molecule type" value="Genomic_DNA"/>
</dbReference>
<sequence length="617" mass="69198">MLMDLAAMLSPQNRRLFKFKNFANPEQQLLLESFKGTEGLSRAYNFELLLVCQDSGVELKSMMGQHVVLEIELADATPRYLAGYLTRFASIGSDGGMARYTATLNPWFSMLKNRFDTRIFQGCTVEDVVTQVFALCTAFSRHEFRLSKPLKHYTYITQYRESDFNFVQRLLEEEGMFYYFEHTAEGHTMIICDDSSTLVPLPEQPQIRFHTASVTETADSITQWSGNRQLQSGKIAVQTFDYRQPSNRLPVAMKSLNKQGDVDEFEIYDFPGQYTHGTYDEGEALLRLRVEALELKGKSFHGASNCRAMKPGYTFELLQHYDHDQGPADDRQFLLMSVESEGHNNYLSGQQASYYNTFSCVRKKIVFRPQLTTPRPTISGPQTAIIVGPPGEEIFTDELGRVKVQFHWDRKGEHNDKSSCWVRVAQAGASGGFGSIQIPRVGDEVVVVFLDGNPDRPLVMGSLYNSQNTPPWSLPANKTQSGFLTRSMKGDGGTANFFRFEDKSGAEQIIMHAERNMDTEIEVDETHSVGSNRTITVGGTHTETIKKDTVMNIQEGSLTIQVDNQFIQVSANQHIILQVGDSSITLTPDGIEIKGKAITTTSTGTTQITGSEVRVND</sequence>
<organism evidence="1 2">
    <name type="scientific">Pseudomonas neuropathica</name>
    <dbReference type="NCBI Taxonomy" id="2730425"/>
    <lineage>
        <taxon>Bacteria</taxon>
        <taxon>Pseudomonadati</taxon>
        <taxon>Pseudomonadota</taxon>
        <taxon>Gammaproteobacteria</taxon>
        <taxon>Pseudomonadales</taxon>
        <taxon>Pseudomonadaceae</taxon>
        <taxon>Pseudomonas</taxon>
    </lineage>
</organism>
<keyword evidence="2" id="KW-1185">Reference proteome</keyword>
<comment type="caution">
    <text evidence="1">The sequence shown here is derived from an EMBL/GenBank/DDBJ whole genome shotgun (WGS) entry which is preliminary data.</text>
</comment>
<dbReference type="Proteomes" id="UP001622950">
    <property type="component" value="Unassembled WGS sequence"/>
</dbReference>
<gene>
    <name evidence="1" type="primary">tssI</name>
    <name evidence="1" type="ORF">ACJEBM_19910</name>
</gene>
<reference evidence="1" key="1">
    <citation type="submission" date="2024-11" db="EMBL/GenBank/DDBJ databases">
        <authorList>
            <person name="Lucas J.A."/>
        </authorList>
    </citation>
    <scope>NUCLEOTIDE SEQUENCE</scope>
    <source>
        <strain evidence="1">Z 8.8</strain>
    </source>
</reference>
<evidence type="ECO:0000313" key="1">
    <source>
        <dbReference type="EMBL" id="MFK9082935.1"/>
    </source>
</evidence>